<name>A0A3S0P1R0_9BACI</name>
<protein>
    <submittedName>
        <fullName evidence="4">DEAD/DEAH box helicase</fullName>
    </submittedName>
</protein>
<reference evidence="4 5" key="1">
    <citation type="submission" date="2018-12" db="EMBL/GenBank/DDBJ databases">
        <title>Lysinibacillus antri sp. nov., isolated from a cave soil.</title>
        <authorList>
            <person name="Narsing Rao M.P."/>
            <person name="Zhang H."/>
            <person name="Dong Z.-Y."/>
            <person name="Niu X.-K."/>
            <person name="Zhang K."/>
            <person name="Fang B.-Z."/>
            <person name="Kang Y.-Q."/>
            <person name="Xiao M."/>
            <person name="Li W.-J."/>
        </authorList>
    </citation>
    <scope>NUCLEOTIDE SEQUENCE [LARGE SCALE GENOMIC DNA]</scope>
    <source>
        <strain evidence="4 5">SYSU K30002</strain>
    </source>
</reference>
<dbReference type="InterPro" id="IPR000330">
    <property type="entry name" value="SNF2_N"/>
</dbReference>
<organism evidence="4 5">
    <name type="scientific">Lysinibacillus antri</name>
    <dbReference type="NCBI Taxonomy" id="2498145"/>
    <lineage>
        <taxon>Bacteria</taxon>
        <taxon>Bacillati</taxon>
        <taxon>Bacillota</taxon>
        <taxon>Bacilli</taxon>
        <taxon>Bacillales</taxon>
        <taxon>Bacillaceae</taxon>
        <taxon>Lysinibacillus</taxon>
    </lineage>
</organism>
<dbReference type="GO" id="GO:0005524">
    <property type="term" value="F:ATP binding"/>
    <property type="evidence" value="ECO:0007669"/>
    <property type="project" value="InterPro"/>
</dbReference>
<accession>A0A3S0P1R0</accession>
<evidence type="ECO:0000259" key="3">
    <source>
        <dbReference type="PROSITE" id="PS51194"/>
    </source>
</evidence>
<sequence>MLHIEYLADKHSARIITDDEQYIGWHELCRLCKENGEDVSFDTTKTINMPWWSFLSTRPLINRLIRKHKIKLTADEEATRLLKLSLSRENRYRQAGEGHQEYSEDEIKILLAEKGFQRTLTPQQLRNVTRLTSLPAGATFSVPGAGKTTEALALYCLKKVENTRLLIVSPKNAFAAWEETLSICMPDSPNVVRLRGGSRNVAQLLQDKPEIMVITYQQLPNVLTEVGSYLSTVPFFMFLDESHRIKRGNSGVYGRAVLSLAHLPEQKLIMSGTPLPNSTEDLVSQFNFLYPEVKVDKDSVVGHIRPIYVRTTKNELGLPIPRYFFTTVQMSPAQRRLYNLMRDEELRQAEIILARDRNKLRTMGKSALRLLQVASNPSLLADSDFQHHELLKDVLMEGDSPKINYVCTRTRQLASEGKKVIIWSTFVESIEQISNRLSDLGADFIHGGVDSGSEDESDTREAKIKRFHDDPNCFVLVANPAAAGEGISLHTVCHYAIYLDRSYNAAHFLQSVDRIHRLGLSSDQETIVEMVVSPDSVDDSVDRRLTNKIHVMSDVLNDDSIMIEPEYSDEEIDNGLNEDDILDFINHLRGQ</sequence>
<dbReference type="PROSITE" id="PS51192">
    <property type="entry name" value="HELICASE_ATP_BIND_1"/>
    <property type="match status" value="1"/>
</dbReference>
<evidence type="ECO:0000313" key="4">
    <source>
        <dbReference type="EMBL" id="RUL47229.1"/>
    </source>
</evidence>
<dbReference type="InterPro" id="IPR027417">
    <property type="entry name" value="P-loop_NTPase"/>
</dbReference>
<dbReference type="Gene3D" id="3.40.50.10810">
    <property type="entry name" value="Tandem AAA-ATPase domain"/>
    <property type="match status" value="1"/>
</dbReference>
<dbReference type="InterPro" id="IPR014001">
    <property type="entry name" value="Helicase_ATP-bd"/>
</dbReference>
<dbReference type="EMBL" id="RYYR01000042">
    <property type="protein sequence ID" value="RUL47229.1"/>
    <property type="molecule type" value="Genomic_DNA"/>
</dbReference>
<dbReference type="InterPro" id="IPR001650">
    <property type="entry name" value="Helicase_C-like"/>
</dbReference>
<dbReference type="InterPro" id="IPR038718">
    <property type="entry name" value="SNF2-like_sf"/>
</dbReference>
<dbReference type="GO" id="GO:0004386">
    <property type="term" value="F:helicase activity"/>
    <property type="evidence" value="ECO:0007669"/>
    <property type="project" value="UniProtKB-KW"/>
</dbReference>
<dbReference type="PANTHER" id="PTHR10799">
    <property type="entry name" value="SNF2/RAD54 HELICASE FAMILY"/>
    <property type="match status" value="1"/>
</dbReference>
<dbReference type="InterPro" id="IPR049730">
    <property type="entry name" value="SNF2/RAD54-like_C"/>
</dbReference>
<keyword evidence="4" id="KW-0067">ATP-binding</keyword>
<dbReference type="AlphaFoldDB" id="A0A3S0P1R0"/>
<dbReference type="SMART" id="SM00490">
    <property type="entry name" value="HELICc"/>
    <property type="match status" value="1"/>
</dbReference>
<dbReference type="Pfam" id="PF00271">
    <property type="entry name" value="Helicase_C"/>
    <property type="match status" value="1"/>
</dbReference>
<dbReference type="SMART" id="SM00487">
    <property type="entry name" value="DEXDc"/>
    <property type="match status" value="1"/>
</dbReference>
<keyword evidence="4" id="KW-0347">Helicase</keyword>
<dbReference type="Pfam" id="PF00176">
    <property type="entry name" value="SNF2-rel_dom"/>
    <property type="match status" value="1"/>
</dbReference>
<keyword evidence="4" id="KW-0547">Nucleotide-binding</keyword>
<proteinExistence type="predicted"/>
<gene>
    <name evidence="4" type="ORF">EK386_18750</name>
</gene>
<dbReference type="Gene3D" id="3.40.50.300">
    <property type="entry name" value="P-loop containing nucleotide triphosphate hydrolases"/>
    <property type="match status" value="1"/>
</dbReference>
<dbReference type="PROSITE" id="PS51194">
    <property type="entry name" value="HELICASE_CTER"/>
    <property type="match status" value="1"/>
</dbReference>
<feature type="domain" description="Helicase C-terminal" evidence="3">
    <location>
        <begin position="402"/>
        <end position="571"/>
    </location>
</feature>
<dbReference type="SUPFAM" id="SSF52540">
    <property type="entry name" value="P-loop containing nucleoside triphosphate hydrolases"/>
    <property type="match status" value="2"/>
</dbReference>
<dbReference type="CDD" id="cd18793">
    <property type="entry name" value="SF2_C_SNF"/>
    <property type="match status" value="1"/>
</dbReference>
<dbReference type="GO" id="GO:0016787">
    <property type="term" value="F:hydrolase activity"/>
    <property type="evidence" value="ECO:0007669"/>
    <property type="project" value="UniProtKB-KW"/>
</dbReference>
<dbReference type="Proteomes" id="UP000287910">
    <property type="component" value="Unassembled WGS sequence"/>
</dbReference>
<evidence type="ECO:0000259" key="2">
    <source>
        <dbReference type="PROSITE" id="PS51192"/>
    </source>
</evidence>
<keyword evidence="1" id="KW-0378">Hydrolase</keyword>
<keyword evidence="5" id="KW-1185">Reference proteome</keyword>
<evidence type="ECO:0000256" key="1">
    <source>
        <dbReference type="ARBA" id="ARBA00022801"/>
    </source>
</evidence>
<comment type="caution">
    <text evidence="4">The sequence shown here is derived from an EMBL/GenBank/DDBJ whole genome shotgun (WGS) entry which is preliminary data.</text>
</comment>
<feature type="domain" description="Helicase ATP-binding" evidence="2">
    <location>
        <begin position="128"/>
        <end position="292"/>
    </location>
</feature>
<evidence type="ECO:0000313" key="5">
    <source>
        <dbReference type="Proteomes" id="UP000287910"/>
    </source>
</evidence>
<dbReference type="RefSeq" id="WP_126660708.1">
    <property type="nucleotide sequence ID" value="NZ_RYYR01000042.1"/>
</dbReference>